<evidence type="ECO:0000259" key="1">
    <source>
        <dbReference type="PROSITE" id="PS50011"/>
    </source>
</evidence>
<dbReference type="SMART" id="SM00220">
    <property type="entry name" value="S_TKc"/>
    <property type="match status" value="1"/>
</dbReference>
<dbReference type="Gene3D" id="1.10.510.10">
    <property type="entry name" value="Transferase(Phosphotransferase) domain 1"/>
    <property type="match status" value="1"/>
</dbReference>
<dbReference type="STRING" id="1042311.A0A2T3YVW9"/>
<dbReference type="Proteomes" id="UP000240493">
    <property type="component" value="Unassembled WGS sequence"/>
</dbReference>
<gene>
    <name evidence="2" type="ORF">M441DRAFT_150256</name>
</gene>
<evidence type="ECO:0000313" key="2">
    <source>
        <dbReference type="EMBL" id="PTB36715.1"/>
    </source>
</evidence>
<protein>
    <recommendedName>
        <fullName evidence="1">Protein kinase domain-containing protein</fullName>
    </recommendedName>
</protein>
<dbReference type="EMBL" id="KZ679269">
    <property type="protein sequence ID" value="PTB36715.1"/>
    <property type="molecule type" value="Genomic_DNA"/>
</dbReference>
<dbReference type="OrthoDB" id="1046782at2759"/>
<dbReference type="PROSITE" id="PS50011">
    <property type="entry name" value="PROTEIN_KINASE_DOM"/>
    <property type="match status" value="1"/>
</dbReference>
<dbReference type="GO" id="GO:0004674">
    <property type="term" value="F:protein serine/threonine kinase activity"/>
    <property type="evidence" value="ECO:0007669"/>
    <property type="project" value="TreeGrafter"/>
</dbReference>
<dbReference type="InterPro" id="IPR011009">
    <property type="entry name" value="Kinase-like_dom_sf"/>
</dbReference>
<reference evidence="2 3" key="1">
    <citation type="submission" date="2016-07" db="EMBL/GenBank/DDBJ databases">
        <title>Multiple horizontal gene transfer events from other fungi enriched the ability of initially mycotrophic Trichoderma (Ascomycota) to feed on dead plant biomass.</title>
        <authorList>
            <consortium name="DOE Joint Genome Institute"/>
            <person name="Aerts A."/>
            <person name="Atanasova L."/>
            <person name="Chenthamara K."/>
            <person name="Zhang J."/>
            <person name="Grujic M."/>
            <person name="Henrissat B."/>
            <person name="Kuo A."/>
            <person name="Salamov A."/>
            <person name="Lipzen A."/>
            <person name="Labutti K."/>
            <person name="Barry K."/>
            <person name="Miao Y."/>
            <person name="Rahimi M.J."/>
            <person name="Shen Q."/>
            <person name="Grigoriev I.V."/>
            <person name="Kubicek C.P."/>
            <person name="Druzhinina I.S."/>
        </authorList>
    </citation>
    <scope>NUCLEOTIDE SEQUENCE [LARGE SCALE GENOMIC DNA]</scope>
    <source>
        <strain evidence="2 3">CBS 433.97</strain>
    </source>
</reference>
<dbReference type="InterPro" id="IPR000719">
    <property type="entry name" value="Prot_kinase_dom"/>
</dbReference>
<sequence length="428" mass="50130">MWSNKTGEKDYIKFPDGIDDEFIEAFARVQWSVLAPAFESPKSSSLRCNFYEFDDMIILPITNVSDNKHQGGFGLVEKVQLHEEHNGFKHSHFALKTIHSMMPFDLKDNFFRQELDAFQKAKPRSHLIEVCAAFKKGENYHFLFPWANGGTLIHLWNKRPQDIVTEKRVQWSEFSRWICEQCHGIFRDLLGIHEPQGQSQKDRTADKEDLYSIHSDIKPENILHFTEDGSPLGSLKVSDLGLMKFHRLISRTVQSKPMGAAYQTYRAPEHDMGMIRSRKIDIWAFGCLFAEFLTWAIAGQGGIEHFKTMRVDEDRHFPDKNKGEWFEDHFFTMRTGQPRRKQSVAKWFANLDEDLSKDTFFSQFFSFIQDSMLHPDRNARVEYKDVEKFLERCLENHADSSFWFLDGKLTEKYSYGQRTTGLSTWSQE</sequence>
<name>A0A2T3YVW9_TRIA4</name>
<organism evidence="2 3">
    <name type="scientific">Trichoderma asperellum (strain ATCC 204424 / CBS 433.97 / NBRC 101777)</name>
    <dbReference type="NCBI Taxonomy" id="1042311"/>
    <lineage>
        <taxon>Eukaryota</taxon>
        <taxon>Fungi</taxon>
        <taxon>Dikarya</taxon>
        <taxon>Ascomycota</taxon>
        <taxon>Pezizomycotina</taxon>
        <taxon>Sordariomycetes</taxon>
        <taxon>Hypocreomycetidae</taxon>
        <taxon>Hypocreales</taxon>
        <taxon>Hypocreaceae</taxon>
        <taxon>Trichoderma</taxon>
    </lineage>
</organism>
<dbReference type="AlphaFoldDB" id="A0A2T3YVW9"/>
<keyword evidence="3" id="KW-1185">Reference proteome</keyword>
<dbReference type="PANTHER" id="PTHR24359:SF37">
    <property type="entry name" value="PROTEIN KINASE DOMAIN-CONTAINING PROTEIN"/>
    <property type="match status" value="1"/>
</dbReference>
<accession>A0A2T3YVW9</accession>
<dbReference type="GO" id="GO:0005524">
    <property type="term" value="F:ATP binding"/>
    <property type="evidence" value="ECO:0007669"/>
    <property type="project" value="InterPro"/>
</dbReference>
<dbReference type="Pfam" id="PF00069">
    <property type="entry name" value="Pkinase"/>
    <property type="match status" value="1"/>
</dbReference>
<dbReference type="PANTHER" id="PTHR24359">
    <property type="entry name" value="SERINE/THREONINE-PROTEIN KINASE SBK1"/>
    <property type="match status" value="1"/>
</dbReference>
<feature type="domain" description="Protein kinase" evidence="1">
    <location>
        <begin position="62"/>
        <end position="390"/>
    </location>
</feature>
<proteinExistence type="predicted"/>
<evidence type="ECO:0000313" key="3">
    <source>
        <dbReference type="Proteomes" id="UP000240493"/>
    </source>
</evidence>
<dbReference type="SUPFAM" id="SSF56112">
    <property type="entry name" value="Protein kinase-like (PK-like)"/>
    <property type="match status" value="1"/>
</dbReference>